<keyword evidence="3" id="KW-1185">Reference proteome</keyword>
<dbReference type="SMART" id="SM00256">
    <property type="entry name" value="FBOX"/>
    <property type="match status" value="1"/>
</dbReference>
<name>A0A9P5PYK8_9AGAR</name>
<dbReference type="EMBL" id="JADNRY010000011">
    <property type="protein sequence ID" value="KAF9074856.1"/>
    <property type="molecule type" value="Genomic_DNA"/>
</dbReference>
<dbReference type="SUPFAM" id="SSF81383">
    <property type="entry name" value="F-box domain"/>
    <property type="match status" value="1"/>
</dbReference>
<dbReference type="OrthoDB" id="3219396at2759"/>
<comment type="caution">
    <text evidence="2">The sequence shown here is derived from an EMBL/GenBank/DDBJ whole genome shotgun (WGS) entry which is preliminary data.</text>
</comment>
<dbReference type="Pfam" id="PF12937">
    <property type="entry name" value="F-box-like"/>
    <property type="match status" value="1"/>
</dbReference>
<dbReference type="Proteomes" id="UP000772434">
    <property type="component" value="Unassembled WGS sequence"/>
</dbReference>
<protein>
    <recommendedName>
        <fullName evidence="1">F-box domain-containing protein</fullName>
    </recommendedName>
</protein>
<sequence>MHDISFLLLLNEIPTDIILHILSYLDLPDLDSLAQASPFLAALAVDPVLHKNRLRIVAPSRIQHSLFGQGPQGIAFRPTVGELVHRGIMRGLSIERHWREGTYFHSHCSIVHYEAGMKLARKNTSRIINTQLLNRQQKQDKYDFLRELRQAQILPDEESSSLRLCHSLLPVVRKLKWLIQKDTLSKKIRDGTVYNIPGQACSTSFRSLEVFGMWLEGRGRGIVHDNERIRLAICPDIRKKVGFYEGLEDDIRRDFTFGLRVRRG</sequence>
<proteinExistence type="predicted"/>
<feature type="domain" description="F-box" evidence="1">
    <location>
        <begin position="7"/>
        <end position="53"/>
    </location>
</feature>
<organism evidence="2 3">
    <name type="scientific">Rhodocollybia butyracea</name>
    <dbReference type="NCBI Taxonomy" id="206335"/>
    <lineage>
        <taxon>Eukaryota</taxon>
        <taxon>Fungi</taxon>
        <taxon>Dikarya</taxon>
        <taxon>Basidiomycota</taxon>
        <taxon>Agaricomycotina</taxon>
        <taxon>Agaricomycetes</taxon>
        <taxon>Agaricomycetidae</taxon>
        <taxon>Agaricales</taxon>
        <taxon>Marasmiineae</taxon>
        <taxon>Omphalotaceae</taxon>
        <taxon>Rhodocollybia</taxon>
    </lineage>
</organism>
<dbReference type="Gene3D" id="1.20.1280.50">
    <property type="match status" value="1"/>
</dbReference>
<dbReference type="InterPro" id="IPR001810">
    <property type="entry name" value="F-box_dom"/>
</dbReference>
<evidence type="ECO:0000259" key="1">
    <source>
        <dbReference type="PROSITE" id="PS50181"/>
    </source>
</evidence>
<evidence type="ECO:0000313" key="3">
    <source>
        <dbReference type="Proteomes" id="UP000772434"/>
    </source>
</evidence>
<dbReference type="PROSITE" id="PS50181">
    <property type="entry name" value="FBOX"/>
    <property type="match status" value="1"/>
</dbReference>
<gene>
    <name evidence="2" type="ORF">BDP27DRAFT_1380952</name>
</gene>
<accession>A0A9P5PYK8</accession>
<evidence type="ECO:0000313" key="2">
    <source>
        <dbReference type="EMBL" id="KAF9074856.1"/>
    </source>
</evidence>
<dbReference type="AlphaFoldDB" id="A0A9P5PYK8"/>
<reference evidence="2" key="1">
    <citation type="submission" date="2020-11" db="EMBL/GenBank/DDBJ databases">
        <authorList>
            <consortium name="DOE Joint Genome Institute"/>
            <person name="Ahrendt S."/>
            <person name="Riley R."/>
            <person name="Andreopoulos W."/>
            <person name="Labutti K."/>
            <person name="Pangilinan J."/>
            <person name="Ruiz-Duenas F.J."/>
            <person name="Barrasa J.M."/>
            <person name="Sanchez-Garcia M."/>
            <person name="Camarero S."/>
            <person name="Miyauchi S."/>
            <person name="Serrano A."/>
            <person name="Linde D."/>
            <person name="Babiker R."/>
            <person name="Drula E."/>
            <person name="Ayuso-Fernandez I."/>
            <person name="Pacheco R."/>
            <person name="Padilla G."/>
            <person name="Ferreira P."/>
            <person name="Barriuso J."/>
            <person name="Kellner H."/>
            <person name="Castanera R."/>
            <person name="Alfaro M."/>
            <person name="Ramirez L."/>
            <person name="Pisabarro A.G."/>
            <person name="Kuo A."/>
            <person name="Tritt A."/>
            <person name="Lipzen A."/>
            <person name="He G."/>
            <person name="Yan M."/>
            <person name="Ng V."/>
            <person name="Cullen D."/>
            <person name="Martin F."/>
            <person name="Rosso M.-N."/>
            <person name="Henrissat B."/>
            <person name="Hibbett D."/>
            <person name="Martinez A.T."/>
            <person name="Grigoriev I.V."/>
        </authorList>
    </citation>
    <scope>NUCLEOTIDE SEQUENCE</scope>
    <source>
        <strain evidence="2">AH 40177</strain>
    </source>
</reference>
<dbReference type="InterPro" id="IPR036047">
    <property type="entry name" value="F-box-like_dom_sf"/>
</dbReference>